<name>A0A7U7GGG3_9GAMM</name>
<feature type="compositionally biased region" description="Polar residues" evidence="1">
    <location>
        <begin position="1"/>
        <end position="10"/>
    </location>
</feature>
<dbReference type="AlphaFoldDB" id="A0A7U7GGG3"/>
<dbReference type="Proteomes" id="UP000019184">
    <property type="component" value="Unassembled WGS sequence"/>
</dbReference>
<gene>
    <name evidence="2" type="ORF">BN874_90009</name>
</gene>
<sequence>MIQNGVSSPKSIVADRASGKRPPSFVVSIQRINDHAAAELRKRTLTHRYNQRQAWLANAHRVLDEAVAAAYRWPADLSDEEMLRWLLALNRERVNAQTT</sequence>
<evidence type="ECO:0000313" key="3">
    <source>
        <dbReference type="Proteomes" id="UP000019184"/>
    </source>
</evidence>
<accession>A0A7U7GGG3</accession>
<reference evidence="2 3" key="1">
    <citation type="journal article" date="2014" name="ISME J.">
        <title>Candidatus Competibacter-lineage genomes retrieved from metagenomes reveal functional metabolic diversity.</title>
        <authorList>
            <person name="McIlroy S.J."/>
            <person name="Albertsen M."/>
            <person name="Andresen E.K."/>
            <person name="Saunders A.M."/>
            <person name="Kristiansen R."/>
            <person name="Stokholm-Bjerregaard M."/>
            <person name="Nielsen K.L."/>
            <person name="Nielsen P.H."/>
        </authorList>
    </citation>
    <scope>NUCLEOTIDE SEQUENCE [LARGE SCALE GENOMIC DNA]</scope>
    <source>
        <strain evidence="2 3">Run_B_J11</strain>
    </source>
</reference>
<evidence type="ECO:0000313" key="2">
    <source>
        <dbReference type="EMBL" id="CDH47693.1"/>
    </source>
</evidence>
<comment type="caution">
    <text evidence="2">The sequence shown here is derived from an EMBL/GenBank/DDBJ whole genome shotgun (WGS) entry which is preliminary data.</text>
</comment>
<organism evidence="2 3">
    <name type="scientific">Candidatus Contendobacter odensis Run_B_J11</name>
    <dbReference type="NCBI Taxonomy" id="1400861"/>
    <lineage>
        <taxon>Bacteria</taxon>
        <taxon>Pseudomonadati</taxon>
        <taxon>Pseudomonadota</taxon>
        <taxon>Gammaproteobacteria</taxon>
        <taxon>Candidatus Competibacteraceae</taxon>
        <taxon>Candidatus Contendibacter</taxon>
    </lineage>
</organism>
<proteinExistence type="predicted"/>
<evidence type="ECO:0000256" key="1">
    <source>
        <dbReference type="SAM" id="MobiDB-lite"/>
    </source>
</evidence>
<dbReference type="EMBL" id="CBTK010000309">
    <property type="protein sequence ID" value="CDH47693.1"/>
    <property type="molecule type" value="Genomic_DNA"/>
</dbReference>
<keyword evidence="3" id="KW-1185">Reference proteome</keyword>
<feature type="region of interest" description="Disordered" evidence="1">
    <location>
        <begin position="1"/>
        <end position="22"/>
    </location>
</feature>
<protein>
    <submittedName>
        <fullName evidence="2">Uncharacterized protein</fullName>
    </submittedName>
</protein>